<dbReference type="EMBL" id="BAAASZ010000005">
    <property type="protein sequence ID" value="GAA2425724.1"/>
    <property type="molecule type" value="Genomic_DNA"/>
</dbReference>
<dbReference type="Gene3D" id="3.90.180.10">
    <property type="entry name" value="Medium-chain alcohol dehydrogenases, catalytic domain"/>
    <property type="match status" value="1"/>
</dbReference>
<dbReference type="SUPFAM" id="SSF50129">
    <property type="entry name" value="GroES-like"/>
    <property type="match status" value="1"/>
</dbReference>
<comment type="caution">
    <text evidence="1">The sequence shown here is derived from an EMBL/GenBank/DDBJ whole genome shotgun (WGS) entry which is preliminary data.</text>
</comment>
<reference evidence="1 2" key="1">
    <citation type="journal article" date="2019" name="Int. J. Syst. Evol. Microbiol.">
        <title>The Global Catalogue of Microorganisms (GCM) 10K type strain sequencing project: providing services to taxonomists for standard genome sequencing and annotation.</title>
        <authorList>
            <consortium name="The Broad Institute Genomics Platform"/>
            <consortium name="The Broad Institute Genome Sequencing Center for Infectious Disease"/>
            <person name="Wu L."/>
            <person name="Ma J."/>
        </authorList>
    </citation>
    <scope>NUCLEOTIDE SEQUENCE [LARGE SCALE GENOMIC DNA]</scope>
    <source>
        <strain evidence="1 2">JCM 6305</strain>
    </source>
</reference>
<dbReference type="InterPro" id="IPR011032">
    <property type="entry name" value="GroES-like_sf"/>
</dbReference>
<keyword evidence="2" id="KW-1185">Reference proteome</keyword>
<accession>A0ABN3JAK3</accession>
<name>A0ABN3JAK3_9ACTN</name>
<dbReference type="Proteomes" id="UP001501638">
    <property type="component" value="Unassembled WGS sequence"/>
</dbReference>
<evidence type="ECO:0008006" key="3">
    <source>
        <dbReference type="Google" id="ProtNLM"/>
    </source>
</evidence>
<organism evidence="1 2">
    <name type="scientific">Streptomyces macrosporus</name>
    <dbReference type="NCBI Taxonomy" id="44032"/>
    <lineage>
        <taxon>Bacteria</taxon>
        <taxon>Bacillati</taxon>
        <taxon>Actinomycetota</taxon>
        <taxon>Actinomycetes</taxon>
        <taxon>Kitasatosporales</taxon>
        <taxon>Streptomycetaceae</taxon>
        <taxon>Streptomyces</taxon>
    </lineage>
</organism>
<sequence length="58" mass="6100">MAQEVRGVVSLGVNEPVRVETIVAPDPGPGEAVVKTQACGVCHTDYHGRLPRHSPKPG</sequence>
<protein>
    <recommendedName>
        <fullName evidence="3">Alcohol dehydrogenase</fullName>
    </recommendedName>
</protein>
<evidence type="ECO:0000313" key="2">
    <source>
        <dbReference type="Proteomes" id="UP001501638"/>
    </source>
</evidence>
<proteinExistence type="predicted"/>
<evidence type="ECO:0000313" key="1">
    <source>
        <dbReference type="EMBL" id="GAA2425724.1"/>
    </source>
</evidence>
<gene>
    <name evidence="1" type="ORF">GCM10010405_05290</name>
</gene>